<dbReference type="EMBL" id="JAQSIO010000003">
    <property type="protein sequence ID" value="MDD0815207.1"/>
    <property type="molecule type" value="Genomic_DNA"/>
</dbReference>
<dbReference type="SUPFAM" id="SSF51735">
    <property type="entry name" value="NAD(P)-binding Rossmann-fold domains"/>
    <property type="match status" value="1"/>
</dbReference>
<dbReference type="Gene3D" id="3.40.50.720">
    <property type="entry name" value="NAD(P)-binding Rossmann-like Domain"/>
    <property type="match status" value="1"/>
</dbReference>
<dbReference type="RefSeq" id="WP_273926859.1">
    <property type="nucleotide sequence ID" value="NZ_JAQSIO010000003.1"/>
</dbReference>
<feature type="domain" description="RCK N-terminal" evidence="12">
    <location>
        <begin position="410"/>
        <end position="526"/>
    </location>
</feature>
<keyword evidence="7" id="KW-0630">Potassium</keyword>
<keyword evidence="3" id="KW-0813">Transport</keyword>
<keyword evidence="5" id="KW-0633">Potassium transport</keyword>
<proteinExistence type="inferred from homology"/>
<feature type="transmembrane region" description="Helical" evidence="11">
    <location>
        <begin position="362"/>
        <end position="381"/>
    </location>
</feature>
<comment type="subcellular location">
    <subcellularLocation>
        <location evidence="1">Membrane</location>
        <topology evidence="1">Multi-pass membrane protein</topology>
    </subcellularLocation>
</comment>
<dbReference type="NCBIfam" id="TIGR00932">
    <property type="entry name" value="2a37"/>
    <property type="match status" value="1"/>
</dbReference>
<evidence type="ECO:0000256" key="9">
    <source>
        <dbReference type="ARBA" id="ARBA00023065"/>
    </source>
</evidence>
<reference evidence="13 14" key="1">
    <citation type="submission" date="2023-02" db="EMBL/GenBank/DDBJ databases">
        <title>Bacterial whole genome sequence for Curvibacter sp. HBC28.</title>
        <authorList>
            <person name="Le V."/>
            <person name="Ko S.-R."/>
            <person name="Ahn C.-Y."/>
            <person name="Oh H.-M."/>
        </authorList>
    </citation>
    <scope>NUCLEOTIDE SEQUENCE [LARGE SCALE GENOMIC DNA]</scope>
    <source>
        <strain evidence="13 14">HBC28</strain>
    </source>
</reference>
<feature type="transmembrane region" description="Helical" evidence="11">
    <location>
        <begin position="58"/>
        <end position="77"/>
    </location>
</feature>
<dbReference type="PANTHER" id="PTHR46157:SF8">
    <property type="entry name" value="GLUTATHIONE-REGULATED POTASSIUM-EFFLUX SYSTEM PROTEIN"/>
    <property type="match status" value="1"/>
</dbReference>
<feature type="transmembrane region" description="Helical" evidence="11">
    <location>
        <begin position="89"/>
        <end position="112"/>
    </location>
</feature>
<dbReference type="InterPro" id="IPR006153">
    <property type="entry name" value="Cation/H_exchanger_TM"/>
</dbReference>
<evidence type="ECO:0000256" key="10">
    <source>
        <dbReference type="ARBA" id="ARBA00023136"/>
    </source>
</evidence>
<dbReference type="Gene3D" id="1.20.1530.20">
    <property type="match status" value="1"/>
</dbReference>
<organism evidence="13 14">
    <name type="scientific">Curvibacter microcysteis</name>
    <dbReference type="NCBI Taxonomy" id="3026419"/>
    <lineage>
        <taxon>Bacteria</taxon>
        <taxon>Pseudomonadati</taxon>
        <taxon>Pseudomonadota</taxon>
        <taxon>Betaproteobacteria</taxon>
        <taxon>Burkholderiales</taxon>
        <taxon>Comamonadaceae</taxon>
        <taxon>Curvibacter</taxon>
    </lineage>
</organism>
<evidence type="ECO:0000256" key="8">
    <source>
        <dbReference type="ARBA" id="ARBA00022989"/>
    </source>
</evidence>
<feature type="transmembrane region" description="Helical" evidence="11">
    <location>
        <begin position="300"/>
        <end position="319"/>
    </location>
</feature>
<dbReference type="InterPro" id="IPR036291">
    <property type="entry name" value="NAD(P)-bd_dom_sf"/>
</dbReference>
<evidence type="ECO:0000256" key="2">
    <source>
        <dbReference type="ARBA" id="ARBA00005551"/>
    </source>
</evidence>
<protein>
    <submittedName>
        <fullName evidence="13">Monovalent cation:proton antiporter-2 (CPA2) family protein</fullName>
    </submittedName>
</protein>
<evidence type="ECO:0000256" key="1">
    <source>
        <dbReference type="ARBA" id="ARBA00004141"/>
    </source>
</evidence>
<dbReference type="PROSITE" id="PS51201">
    <property type="entry name" value="RCK_N"/>
    <property type="match status" value="1"/>
</dbReference>
<dbReference type="Pfam" id="PF02254">
    <property type="entry name" value="TrkA_N"/>
    <property type="match status" value="1"/>
</dbReference>
<feature type="transmembrane region" description="Helical" evidence="11">
    <location>
        <begin position="273"/>
        <end position="294"/>
    </location>
</feature>
<keyword evidence="14" id="KW-1185">Reference proteome</keyword>
<dbReference type="Pfam" id="PF00999">
    <property type="entry name" value="Na_H_Exchanger"/>
    <property type="match status" value="1"/>
</dbReference>
<gene>
    <name evidence="13" type="ORF">PSQ39_11250</name>
</gene>
<dbReference type="PANTHER" id="PTHR46157">
    <property type="entry name" value="K(+) EFFLUX ANTIPORTER 3, CHLOROPLASTIC"/>
    <property type="match status" value="1"/>
</dbReference>
<keyword evidence="10 11" id="KW-0472">Membrane</keyword>
<evidence type="ECO:0000256" key="4">
    <source>
        <dbReference type="ARBA" id="ARBA00022449"/>
    </source>
</evidence>
<keyword evidence="6 11" id="KW-0812">Transmembrane</keyword>
<evidence type="ECO:0000256" key="5">
    <source>
        <dbReference type="ARBA" id="ARBA00022538"/>
    </source>
</evidence>
<feature type="transmembrane region" description="Helical" evidence="11">
    <location>
        <begin position="34"/>
        <end position="52"/>
    </location>
</feature>
<evidence type="ECO:0000256" key="3">
    <source>
        <dbReference type="ARBA" id="ARBA00022448"/>
    </source>
</evidence>
<comment type="similarity">
    <text evidence="2">Belongs to the monovalent cation:proton antiporter 2 (CPA2) transporter (TC 2.A.37) family.</text>
</comment>
<evidence type="ECO:0000256" key="7">
    <source>
        <dbReference type="ARBA" id="ARBA00022958"/>
    </source>
</evidence>
<feature type="transmembrane region" description="Helical" evidence="11">
    <location>
        <begin position="118"/>
        <end position="139"/>
    </location>
</feature>
<accession>A0ABT5MH29</accession>
<dbReference type="InterPro" id="IPR004771">
    <property type="entry name" value="K/H_exchanger"/>
</dbReference>
<evidence type="ECO:0000259" key="12">
    <source>
        <dbReference type="PROSITE" id="PS51201"/>
    </source>
</evidence>
<keyword evidence="4" id="KW-0050">Antiport</keyword>
<keyword evidence="8 11" id="KW-1133">Transmembrane helix</keyword>
<sequence length="623" mass="66385">MAIEQGSELLKTVALLGAGVLAVPLFKRLGLGSVLGYLAAGLAVGPFGMGLFSESQTVLHVAELGVVMFLFLIGLETQPSRLWNLRRQIFGLGLMQVSTCAVLLTVLGHAVLGLDWPLAFVAGMGFVLSSTAIVMQALNERGEASTPQGQRMVSILLMEDLSIVPLLAIVAFLAPTPADQEPVSRWVSMGVALIAILGLVAVSRWLLNPVFRWLAASRAREVMTAAALLVVLGAALAMQWGGLSMALGAFAAGVMLSESTFRHQLEADIEPFRGLLLGLFFMGVGMSLDVPLVLQGWPKLLAGVVAYMGLKALGVYTVARLTRSPRRDALERAAMMAEGGEFAFVLYATAASAGLIEADMNALLNAAVIMSMALTPLFVMLMRRVLARQGPAAADMQGVEAVTEAAQELKPCVLIIGFGRFGQIASQALLARGVEIAIIDRDTDMIRAASTFGFNVYYGDGTRLDVLHASGAAHARAVLVCVDDKELTTKIVELIKGSFPLTPVLARAYDRQHAIELIQHGVDFQIRETFESAMLFSLEALRQLGVEDEDAQAVGEDIRRRDAERLQLQLGGDLKAGLPLMHGNRWTPAPLTTPQREGQALNPEADQAMHAGTAATAAAAVGR</sequence>
<feature type="transmembrane region" description="Helical" evidence="11">
    <location>
        <begin position="339"/>
        <end position="356"/>
    </location>
</feature>
<dbReference type="InterPro" id="IPR038770">
    <property type="entry name" value="Na+/solute_symporter_sf"/>
</dbReference>
<name>A0ABT5MH29_9BURK</name>
<keyword evidence="9" id="KW-0406">Ion transport</keyword>
<evidence type="ECO:0000313" key="13">
    <source>
        <dbReference type="EMBL" id="MDD0815207.1"/>
    </source>
</evidence>
<evidence type="ECO:0000313" key="14">
    <source>
        <dbReference type="Proteomes" id="UP001528672"/>
    </source>
</evidence>
<dbReference type="Proteomes" id="UP001528672">
    <property type="component" value="Unassembled WGS sequence"/>
</dbReference>
<dbReference type="InterPro" id="IPR003148">
    <property type="entry name" value="RCK_N"/>
</dbReference>
<evidence type="ECO:0000256" key="11">
    <source>
        <dbReference type="SAM" id="Phobius"/>
    </source>
</evidence>
<feature type="transmembrane region" description="Helical" evidence="11">
    <location>
        <begin position="151"/>
        <end position="174"/>
    </location>
</feature>
<feature type="transmembrane region" description="Helical" evidence="11">
    <location>
        <begin position="186"/>
        <end position="207"/>
    </location>
</feature>
<evidence type="ECO:0000256" key="6">
    <source>
        <dbReference type="ARBA" id="ARBA00022692"/>
    </source>
</evidence>
<comment type="caution">
    <text evidence="13">The sequence shown here is derived from an EMBL/GenBank/DDBJ whole genome shotgun (WGS) entry which is preliminary data.</text>
</comment>